<dbReference type="InterPro" id="IPR023210">
    <property type="entry name" value="NADP_OxRdtase_dom"/>
</dbReference>
<comment type="caution">
    <text evidence="2">The sequence shown here is derived from an EMBL/GenBank/DDBJ whole genome shotgun (WGS) entry which is preliminary data.</text>
</comment>
<organism evidence="2 3">
    <name type="scientific">Carya illinoinensis</name>
    <name type="common">Pecan</name>
    <dbReference type="NCBI Taxonomy" id="32201"/>
    <lineage>
        <taxon>Eukaryota</taxon>
        <taxon>Viridiplantae</taxon>
        <taxon>Streptophyta</taxon>
        <taxon>Embryophyta</taxon>
        <taxon>Tracheophyta</taxon>
        <taxon>Spermatophyta</taxon>
        <taxon>Magnoliopsida</taxon>
        <taxon>eudicotyledons</taxon>
        <taxon>Gunneridae</taxon>
        <taxon>Pentapetalae</taxon>
        <taxon>rosids</taxon>
        <taxon>fabids</taxon>
        <taxon>Fagales</taxon>
        <taxon>Juglandaceae</taxon>
        <taxon>Carya</taxon>
    </lineage>
</organism>
<protein>
    <recommendedName>
        <fullName evidence="1">NADP-dependent oxidoreductase domain-containing protein</fullName>
    </recommendedName>
</protein>
<evidence type="ECO:0000313" key="3">
    <source>
        <dbReference type="Proteomes" id="UP000811246"/>
    </source>
</evidence>
<dbReference type="GO" id="GO:0016491">
    <property type="term" value="F:oxidoreductase activity"/>
    <property type="evidence" value="ECO:0007669"/>
    <property type="project" value="InterPro"/>
</dbReference>
<sequence>MRLDCMQLWNSDHGHVVEACKDSLKKLQLDYLDLYLVHFPIATGHSGVGTTASVLDEDKVLDIDTTISLELTWHAMEDLVSMGLARSIGIRCKGHSLSIISNYIHSTDWEFRLK</sequence>
<reference evidence="2" key="1">
    <citation type="submission" date="2021-01" db="EMBL/GenBank/DDBJ databases">
        <authorList>
            <person name="Lovell J.T."/>
            <person name="Bentley N."/>
            <person name="Bhattarai G."/>
            <person name="Jenkins J.W."/>
            <person name="Sreedasyam A."/>
            <person name="Alarcon Y."/>
            <person name="Bock C."/>
            <person name="Boston L."/>
            <person name="Carlson J."/>
            <person name="Cervantes K."/>
            <person name="Clermont K."/>
            <person name="Krom N."/>
            <person name="Kubenka K."/>
            <person name="Mamidi S."/>
            <person name="Mattison C."/>
            <person name="Monteros M."/>
            <person name="Pisani C."/>
            <person name="Plott C."/>
            <person name="Rajasekar S."/>
            <person name="Rhein H.S."/>
            <person name="Rohla C."/>
            <person name="Song M."/>
            <person name="Hilaire R.S."/>
            <person name="Shu S."/>
            <person name="Wells L."/>
            <person name="Wang X."/>
            <person name="Webber J."/>
            <person name="Heerema R.J."/>
            <person name="Klein P."/>
            <person name="Conner P."/>
            <person name="Grauke L."/>
            <person name="Grimwood J."/>
            <person name="Schmutz J."/>
            <person name="Randall J.J."/>
        </authorList>
    </citation>
    <scope>NUCLEOTIDE SEQUENCE</scope>
    <source>
        <tissue evidence="2">Leaf</tissue>
    </source>
</reference>
<evidence type="ECO:0000313" key="2">
    <source>
        <dbReference type="EMBL" id="KAG6709330.1"/>
    </source>
</evidence>
<evidence type="ECO:0000259" key="1">
    <source>
        <dbReference type="Pfam" id="PF00248"/>
    </source>
</evidence>
<dbReference type="EMBL" id="CM031830">
    <property type="protein sequence ID" value="KAG6709330.1"/>
    <property type="molecule type" value="Genomic_DNA"/>
</dbReference>
<dbReference type="Proteomes" id="UP000811246">
    <property type="component" value="Chromosome 6"/>
</dbReference>
<accession>A0A922EV62</accession>
<dbReference type="Pfam" id="PF00248">
    <property type="entry name" value="Aldo_ket_red"/>
    <property type="match status" value="1"/>
</dbReference>
<name>A0A922EV62_CARIL</name>
<dbReference type="PANTHER" id="PTHR11732">
    <property type="entry name" value="ALDO/KETO REDUCTASE"/>
    <property type="match status" value="1"/>
</dbReference>
<feature type="domain" description="NADP-dependent oxidoreductase" evidence="1">
    <location>
        <begin position="14"/>
        <end position="91"/>
    </location>
</feature>
<proteinExistence type="predicted"/>
<dbReference type="AlphaFoldDB" id="A0A922EV62"/>
<dbReference type="InterPro" id="IPR020471">
    <property type="entry name" value="AKR"/>
</dbReference>
<gene>
    <name evidence="2" type="ORF">I3842_06G128000</name>
</gene>